<evidence type="ECO:0000256" key="6">
    <source>
        <dbReference type="RuleBase" id="RU000304"/>
    </source>
</evidence>
<dbReference type="AlphaFoldDB" id="A0AAE1J1X2"/>
<evidence type="ECO:0000256" key="4">
    <source>
        <dbReference type="ARBA" id="ARBA00022840"/>
    </source>
</evidence>
<evidence type="ECO:0000313" key="8">
    <source>
        <dbReference type="EMBL" id="KAK4262302.1"/>
    </source>
</evidence>
<gene>
    <name evidence="8" type="ORF">QN277_027881</name>
</gene>
<dbReference type="InterPro" id="IPR011009">
    <property type="entry name" value="Kinase-like_dom_sf"/>
</dbReference>
<dbReference type="SMART" id="SM00220">
    <property type="entry name" value="S_TKc"/>
    <property type="match status" value="1"/>
</dbReference>
<dbReference type="GO" id="GO:0007165">
    <property type="term" value="P:signal transduction"/>
    <property type="evidence" value="ECO:0007669"/>
    <property type="project" value="TreeGrafter"/>
</dbReference>
<dbReference type="CDD" id="cd06606">
    <property type="entry name" value="STKc_MAPKKK"/>
    <property type="match status" value="1"/>
</dbReference>
<dbReference type="InterPro" id="IPR000719">
    <property type="entry name" value="Prot_kinase_dom"/>
</dbReference>
<comment type="similarity">
    <text evidence="6">Belongs to the protein kinase superfamily.</text>
</comment>
<reference evidence="8" key="1">
    <citation type="submission" date="2023-10" db="EMBL/GenBank/DDBJ databases">
        <title>Chromosome-level genome of the transformable northern wattle, Acacia crassicarpa.</title>
        <authorList>
            <person name="Massaro I."/>
            <person name="Sinha N.R."/>
            <person name="Poethig S."/>
            <person name="Leichty A.R."/>
        </authorList>
    </citation>
    <scope>NUCLEOTIDE SEQUENCE</scope>
    <source>
        <strain evidence="8">Acra3RX</strain>
        <tissue evidence="8">Leaf</tissue>
    </source>
</reference>
<evidence type="ECO:0000256" key="5">
    <source>
        <dbReference type="PROSITE-ProRule" id="PRU10141"/>
    </source>
</evidence>
<evidence type="ECO:0000256" key="3">
    <source>
        <dbReference type="ARBA" id="ARBA00022777"/>
    </source>
</evidence>
<dbReference type="PROSITE" id="PS00108">
    <property type="entry name" value="PROTEIN_KINASE_ST"/>
    <property type="match status" value="1"/>
</dbReference>
<dbReference type="GO" id="GO:0004674">
    <property type="term" value="F:protein serine/threonine kinase activity"/>
    <property type="evidence" value="ECO:0007669"/>
    <property type="project" value="UniProtKB-KW"/>
</dbReference>
<feature type="domain" description="Protein kinase" evidence="7">
    <location>
        <begin position="3"/>
        <end position="267"/>
    </location>
</feature>
<feature type="binding site" evidence="5">
    <location>
        <position position="36"/>
    </location>
    <ligand>
        <name>ATP</name>
        <dbReference type="ChEBI" id="CHEBI:30616"/>
    </ligand>
</feature>
<dbReference type="GO" id="GO:0005524">
    <property type="term" value="F:ATP binding"/>
    <property type="evidence" value="ECO:0007669"/>
    <property type="project" value="UniProtKB-UniRule"/>
</dbReference>
<dbReference type="PANTHER" id="PTHR48011:SF18">
    <property type="entry name" value="MITOGEN-ACTIVATED PROTEIN KINASE KINASE KINASE 19-RELATED"/>
    <property type="match status" value="1"/>
</dbReference>
<keyword evidence="6" id="KW-0723">Serine/threonine-protein kinase</keyword>
<evidence type="ECO:0000313" key="9">
    <source>
        <dbReference type="Proteomes" id="UP001293593"/>
    </source>
</evidence>
<dbReference type="Gene3D" id="1.10.510.10">
    <property type="entry name" value="Transferase(Phosphotransferase) domain 1"/>
    <property type="match status" value="1"/>
</dbReference>
<sequence length="353" mass="39356">MDWDRGSSLGTGTFASVHLAIPRYTSPQFLSPAAVKSAGLLASSSLQNEEFVLNCLGLCPQIIRCFGHDSTFENGVHYYNLFLEYAAAGSLADQLKIRGGRLPESDVRRYTRSIVQGLGHIHANGFVHCDIKLPNILLFANGDVKIADFGLAKKSGEQQSNERTKYELRGTPVCMSPESVNDSEYESPADIWALGCAVVEMLTGKPAWDFKDESNIFSMLMRIGSGEELPEIPNDMSEDGKDFLRRCLVKDPRKRWTAEKLLEHPFVANETVSLESVKEPLTSPTSHFDFPDWVSNTTISALNSPESDDWCEWKFESPGLSNTCSPEDRLRELVTAETPNWSESDSWICVRCE</sequence>
<comment type="caution">
    <text evidence="8">The sequence shown here is derived from an EMBL/GenBank/DDBJ whole genome shotgun (WGS) entry which is preliminary data.</text>
</comment>
<evidence type="ECO:0000259" key="7">
    <source>
        <dbReference type="PROSITE" id="PS50011"/>
    </source>
</evidence>
<dbReference type="InterPro" id="IPR052751">
    <property type="entry name" value="Plant_MAPKKK"/>
</dbReference>
<dbReference type="Proteomes" id="UP001293593">
    <property type="component" value="Unassembled WGS sequence"/>
</dbReference>
<dbReference type="Pfam" id="PF00069">
    <property type="entry name" value="Pkinase"/>
    <property type="match status" value="1"/>
</dbReference>
<dbReference type="InterPro" id="IPR017441">
    <property type="entry name" value="Protein_kinase_ATP_BS"/>
</dbReference>
<dbReference type="EMBL" id="JAWXYG010000009">
    <property type="protein sequence ID" value="KAK4262302.1"/>
    <property type="molecule type" value="Genomic_DNA"/>
</dbReference>
<dbReference type="Gene3D" id="3.30.200.20">
    <property type="entry name" value="Phosphorylase Kinase, domain 1"/>
    <property type="match status" value="1"/>
</dbReference>
<keyword evidence="1" id="KW-0808">Transferase</keyword>
<organism evidence="8 9">
    <name type="scientific">Acacia crassicarpa</name>
    <name type="common">northern wattle</name>
    <dbReference type="NCBI Taxonomy" id="499986"/>
    <lineage>
        <taxon>Eukaryota</taxon>
        <taxon>Viridiplantae</taxon>
        <taxon>Streptophyta</taxon>
        <taxon>Embryophyta</taxon>
        <taxon>Tracheophyta</taxon>
        <taxon>Spermatophyta</taxon>
        <taxon>Magnoliopsida</taxon>
        <taxon>eudicotyledons</taxon>
        <taxon>Gunneridae</taxon>
        <taxon>Pentapetalae</taxon>
        <taxon>rosids</taxon>
        <taxon>fabids</taxon>
        <taxon>Fabales</taxon>
        <taxon>Fabaceae</taxon>
        <taxon>Caesalpinioideae</taxon>
        <taxon>mimosoid clade</taxon>
        <taxon>Acacieae</taxon>
        <taxon>Acacia</taxon>
    </lineage>
</organism>
<dbReference type="PROSITE" id="PS50011">
    <property type="entry name" value="PROTEIN_KINASE_DOM"/>
    <property type="match status" value="1"/>
</dbReference>
<keyword evidence="2 5" id="KW-0547">Nucleotide-binding</keyword>
<dbReference type="PROSITE" id="PS00107">
    <property type="entry name" value="PROTEIN_KINASE_ATP"/>
    <property type="match status" value="1"/>
</dbReference>
<evidence type="ECO:0000256" key="2">
    <source>
        <dbReference type="ARBA" id="ARBA00022741"/>
    </source>
</evidence>
<dbReference type="SUPFAM" id="SSF56112">
    <property type="entry name" value="Protein kinase-like (PK-like)"/>
    <property type="match status" value="1"/>
</dbReference>
<keyword evidence="9" id="KW-1185">Reference proteome</keyword>
<proteinExistence type="inferred from homology"/>
<protein>
    <recommendedName>
        <fullName evidence="7">Protein kinase domain-containing protein</fullName>
    </recommendedName>
</protein>
<dbReference type="PANTHER" id="PTHR48011">
    <property type="entry name" value="CCR4-NOT TRANSCRIPTIONAL COMPLEX SUBUNIT CAF120-RELATED"/>
    <property type="match status" value="1"/>
</dbReference>
<evidence type="ECO:0000256" key="1">
    <source>
        <dbReference type="ARBA" id="ARBA00022679"/>
    </source>
</evidence>
<dbReference type="InterPro" id="IPR008271">
    <property type="entry name" value="Ser/Thr_kinase_AS"/>
</dbReference>
<accession>A0AAE1J1X2</accession>
<keyword evidence="4 5" id="KW-0067">ATP-binding</keyword>
<name>A0AAE1J1X2_9FABA</name>
<keyword evidence="3" id="KW-0418">Kinase</keyword>